<dbReference type="OrthoDB" id="7907064at2"/>
<keyword evidence="1" id="KW-1133">Transmembrane helix</keyword>
<organism evidence="3 4">
    <name type="scientific">Palleronia aestuarii</name>
    <dbReference type="NCBI Taxonomy" id="568105"/>
    <lineage>
        <taxon>Bacteria</taxon>
        <taxon>Pseudomonadati</taxon>
        <taxon>Pseudomonadota</taxon>
        <taxon>Alphaproteobacteria</taxon>
        <taxon>Rhodobacterales</taxon>
        <taxon>Roseobacteraceae</taxon>
        <taxon>Palleronia</taxon>
    </lineage>
</organism>
<keyword evidence="4" id="KW-1185">Reference proteome</keyword>
<dbReference type="RefSeq" id="WP_111538149.1">
    <property type="nucleotide sequence ID" value="NZ_QKZL01000016.1"/>
</dbReference>
<accession>A0A2W7NKL5</accession>
<evidence type="ECO:0000256" key="1">
    <source>
        <dbReference type="SAM" id="Phobius"/>
    </source>
</evidence>
<dbReference type="InterPro" id="IPR012495">
    <property type="entry name" value="TadE-like_dom"/>
</dbReference>
<comment type="caution">
    <text evidence="3">The sequence shown here is derived from an EMBL/GenBank/DDBJ whole genome shotgun (WGS) entry which is preliminary data.</text>
</comment>
<keyword evidence="1" id="KW-0472">Membrane</keyword>
<reference evidence="3 4" key="1">
    <citation type="submission" date="2018-06" db="EMBL/GenBank/DDBJ databases">
        <title>Genomic Encyclopedia of Archaeal and Bacterial Type Strains, Phase II (KMG-II): from individual species to whole genera.</title>
        <authorList>
            <person name="Goeker M."/>
        </authorList>
    </citation>
    <scope>NUCLEOTIDE SEQUENCE [LARGE SCALE GENOMIC DNA]</scope>
    <source>
        <strain evidence="3 4">DSM 22009</strain>
    </source>
</reference>
<dbReference type="AlphaFoldDB" id="A0A2W7NKL5"/>
<dbReference type="Proteomes" id="UP000248916">
    <property type="component" value="Unassembled WGS sequence"/>
</dbReference>
<evidence type="ECO:0000313" key="3">
    <source>
        <dbReference type="EMBL" id="PZX13726.1"/>
    </source>
</evidence>
<proteinExistence type="predicted"/>
<evidence type="ECO:0000313" key="4">
    <source>
        <dbReference type="Proteomes" id="UP000248916"/>
    </source>
</evidence>
<feature type="domain" description="TadE-like" evidence="2">
    <location>
        <begin position="23"/>
        <end position="59"/>
    </location>
</feature>
<protein>
    <submittedName>
        <fullName evidence="3">TadE-like protein</fullName>
    </submittedName>
</protein>
<gene>
    <name evidence="3" type="ORF">LX81_03059</name>
</gene>
<keyword evidence="1" id="KW-0812">Transmembrane</keyword>
<evidence type="ECO:0000259" key="2">
    <source>
        <dbReference type="Pfam" id="PF07811"/>
    </source>
</evidence>
<dbReference type="Pfam" id="PF07811">
    <property type="entry name" value="TadE"/>
    <property type="match status" value="1"/>
</dbReference>
<dbReference type="EMBL" id="QKZL01000016">
    <property type="protein sequence ID" value="PZX13726.1"/>
    <property type="molecule type" value="Genomic_DNA"/>
</dbReference>
<sequence>MTRPTRLRAQFRRLTAAACREDGSATIEFVILFPVFMLIFLSAVESGVLMARSLMLDRGMDIAVRDLRVRTTGGTGTTEIKRRICQSALMFADCENRIRVELSPVAAGNEPFSIPPPNCAAAEAPFDYGANDQLMVIRACMPARPFFPMSGLGLMLPKSGDGEYMLVTASAFVNEPVQ</sequence>
<name>A0A2W7NKL5_9RHOB</name>
<feature type="transmembrane region" description="Helical" evidence="1">
    <location>
        <begin position="29"/>
        <end position="51"/>
    </location>
</feature>